<dbReference type="RefSeq" id="WP_099557959.1">
    <property type="nucleotide sequence ID" value="NZ_LT960614.1"/>
</dbReference>
<dbReference type="EMBL" id="LT960614">
    <property type="protein sequence ID" value="SON57757.1"/>
    <property type="molecule type" value="Genomic_DNA"/>
</dbReference>
<reference evidence="2" key="1">
    <citation type="submission" date="2017-09" db="EMBL/GenBank/DDBJ databases">
        <title>Genome sequence of Nannocystis excedens DSM 71.</title>
        <authorList>
            <person name="Blom J."/>
        </authorList>
    </citation>
    <scope>NUCLEOTIDE SEQUENCE [LARGE SCALE GENOMIC DNA]</scope>
    <source>
        <strain evidence="2">type strain: E19</strain>
    </source>
</reference>
<evidence type="ECO:0000313" key="2">
    <source>
        <dbReference type="Proteomes" id="UP000223606"/>
    </source>
</evidence>
<dbReference type="Proteomes" id="UP000223606">
    <property type="component" value="Chromosome 1"/>
</dbReference>
<proteinExistence type="predicted"/>
<sequence length="70" mass="7543">MTTTIADTTARLGSPIGQDRAPFDPFGLASGLRLWRTYSALKDRSDAELAEMGIARNDIPQVAFRAVFGG</sequence>
<name>A0A2C9DBS7_9HYPH</name>
<protein>
    <recommendedName>
        <fullName evidence="3">DUF1127 domain-containing protein</fullName>
    </recommendedName>
</protein>
<organism evidence="1 2">
    <name type="scientific">Hartmannibacter diazotrophicus</name>
    <dbReference type="NCBI Taxonomy" id="1482074"/>
    <lineage>
        <taxon>Bacteria</taxon>
        <taxon>Pseudomonadati</taxon>
        <taxon>Pseudomonadota</taxon>
        <taxon>Alphaproteobacteria</taxon>
        <taxon>Hyphomicrobiales</taxon>
        <taxon>Pleomorphomonadaceae</taxon>
        <taxon>Hartmannibacter</taxon>
    </lineage>
</organism>
<dbReference type="AlphaFoldDB" id="A0A2C9DBS7"/>
<keyword evidence="2" id="KW-1185">Reference proteome</keyword>
<evidence type="ECO:0008006" key="3">
    <source>
        <dbReference type="Google" id="ProtNLM"/>
    </source>
</evidence>
<gene>
    <name evidence="1" type="ORF">HDIA_4216</name>
</gene>
<dbReference type="OrthoDB" id="8244198at2"/>
<evidence type="ECO:0000313" key="1">
    <source>
        <dbReference type="EMBL" id="SON57757.1"/>
    </source>
</evidence>
<dbReference type="KEGG" id="hdi:HDIA_4216"/>
<accession>A0A2C9DBS7</accession>